<protein>
    <submittedName>
        <fullName evidence="1">Uncharacterized protein</fullName>
    </submittedName>
</protein>
<accession>A0AAQ3NJW6</accession>
<keyword evidence="2" id="KW-1185">Reference proteome</keyword>
<name>A0AAQ3NJW6_VIGMU</name>
<proteinExistence type="predicted"/>
<evidence type="ECO:0000313" key="1">
    <source>
        <dbReference type="EMBL" id="WVZ10722.1"/>
    </source>
</evidence>
<dbReference type="AlphaFoldDB" id="A0AAQ3NJW6"/>
<dbReference type="EMBL" id="CP144696">
    <property type="protein sequence ID" value="WVZ10722.1"/>
    <property type="molecule type" value="Genomic_DNA"/>
</dbReference>
<organism evidence="1 2">
    <name type="scientific">Vigna mungo</name>
    <name type="common">Black gram</name>
    <name type="synonym">Phaseolus mungo</name>
    <dbReference type="NCBI Taxonomy" id="3915"/>
    <lineage>
        <taxon>Eukaryota</taxon>
        <taxon>Viridiplantae</taxon>
        <taxon>Streptophyta</taxon>
        <taxon>Embryophyta</taxon>
        <taxon>Tracheophyta</taxon>
        <taxon>Spermatophyta</taxon>
        <taxon>Magnoliopsida</taxon>
        <taxon>eudicotyledons</taxon>
        <taxon>Gunneridae</taxon>
        <taxon>Pentapetalae</taxon>
        <taxon>rosids</taxon>
        <taxon>fabids</taxon>
        <taxon>Fabales</taxon>
        <taxon>Fabaceae</taxon>
        <taxon>Papilionoideae</taxon>
        <taxon>50 kb inversion clade</taxon>
        <taxon>NPAAA clade</taxon>
        <taxon>indigoferoid/millettioid clade</taxon>
        <taxon>Phaseoleae</taxon>
        <taxon>Vigna</taxon>
    </lineage>
</organism>
<sequence>MGTCDLVKTAGEQRTRSVLILRSPRTRPLQRNLHRLVIRRWRNVNRVGSKANTPIFTLLIQIIAQLRDIPNHGGSMLEFRSHGNEQHYSTCNSTPPHTTSFYIKDETLELFKNNNKFKHEKKLIKNQTPVRNSVYVKWREGTQEL</sequence>
<reference evidence="1 2" key="1">
    <citation type="journal article" date="2023" name="Life. Sci Alliance">
        <title>Evolutionary insights into 3D genome organization and epigenetic landscape of Vigna mungo.</title>
        <authorList>
            <person name="Junaid A."/>
            <person name="Singh B."/>
            <person name="Bhatia S."/>
        </authorList>
    </citation>
    <scope>NUCLEOTIDE SEQUENCE [LARGE SCALE GENOMIC DNA]</scope>
    <source>
        <strain evidence="1">Urdbean</strain>
    </source>
</reference>
<dbReference type="Proteomes" id="UP001374535">
    <property type="component" value="Chromosome 5"/>
</dbReference>
<evidence type="ECO:0000313" key="2">
    <source>
        <dbReference type="Proteomes" id="UP001374535"/>
    </source>
</evidence>
<gene>
    <name evidence="1" type="ORF">V8G54_015252</name>
</gene>